<sequence>MPSWTPYAFTPPHPEFPIGTVNGIAAAVRILELEFGCGVGAFTVPGVGVNLQVCGTAGLPEPTFNYSSLAEVVRTSQLARMYAGAHWNSSVEAAAVSGSRMSEWIHKHKKTPTGVLPKSNYLKVVANLPANAGDWDPIRFEAIYLS</sequence>
<protein>
    <recommendedName>
        <fullName evidence="4">Phosphatidic acid phosphatase type 2/haloperoxidase domain-containing protein</fullName>
    </recommendedName>
</protein>
<dbReference type="EnsemblPlants" id="Pp3c11_740V3.1">
    <property type="protein sequence ID" value="PAC:32957920.CDS.1"/>
    <property type="gene ID" value="Pp3c11_740"/>
</dbReference>
<reference evidence="2" key="3">
    <citation type="submission" date="2020-12" db="UniProtKB">
        <authorList>
            <consortium name="EnsemblPlants"/>
        </authorList>
    </citation>
    <scope>IDENTIFICATION</scope>
</reference>
<evidence type="ECO:0000313" key="3">
    <source>
        <dbReference type="Proteomes" id="UP000006727"/>
    </source>
</evidence>
<dbReference type="AlphaFoldDB" id="A0A2K1JSX9"/>
<reference evidence="1 3" key="2">
    <citation type="journal article" date="2018" name="Plant J.">
        <title>The Physcomitrella patens chromosome-scale assembly reveals moss genome structure and evolution.</title>
        <authorList>
            <person name="Lang D."/>
            <person name="Ullrich K.K."/>
            <person name="Murat F."/>
            <person name="Fuchs J."/>
            <person name="Jenkins J."/>
            <person name="Haas F.B."/>
            <person name="Piednoel M."/>
            <person name="Gundlach H."/>
            <person name="Van Bel M."/>
            <person name="Meyberg R."/>
            <person name="Vives C."/>
            <person name="Morata J."/>
            <person name="Symeonidi A."/>
            <person name="Hiss M."/>
            <person name="Muchero W."/>
            <person name="Kamisugi Y."/>
            <person name="Saleh O."/>
            <person name="Blanc G."/>
            <person name="Decker E.L."/>
            <person name="van Gessel N."/>
            <person name="Grimwood J."/>
            <person name="Hayes R.D."/>
            <person name="Graham S.W."/>
            <person name="Gunter L.E."/>
            <person name="McDaniel S.F."/>
            <person name="Hoernstein S.N.W."/>
            <person name="Larsson A."/>
            <person name="Li F.W."/>
            <person name="Perroud P.F."/>
            <person name="Phillips J."/>
            <person name="Ranjan P."/>
            <person name="Rokshar D.S."/>
            <person name="Rothfels C.J."/>
            <person name="Schneider L."/>
            <person name="Shu S."/>
            <person name="Stevenson D.W."/>
            <person name="Thummler F."/>
            <person name="Tillich M."/>
            <person name="Villarreal Aguilar J.C."/>
            <person name="Widiez T."/>
            <person name="Wong G.K."/>
            <person name="Wymore A."/>
            <person name="Zhang Y."/>
            <person name="Zimmer A.D."/>
            <person name="Quatrano R.S."/>
            <person name="Mayer K.F.X."/>
            <person name="Goodstein D."/>
            <person name="Casacuberta J.M."/>
            <person name="Vandepoele K."/>
            <person name="Reski R."/>
            <person name="Cuming A.C."/>
            <person name="Tuskan G.A."/>
            <person name="Maumus F."/>
            <person name="Salse J."/>
            <person name="Schmutz J."/>
            <person name="Rensing S.A."/>
        </authorList>
    </citation>
    <scope>NUCLEOTIDE SEQUENCE [LARGE SCALE GENOMIC DNA]</scope>
    <source>
        <strain evidence="2 3">cv. Gransden 2004</strain>
    </source>
</reference>
<gene>
    <name evidence="1" type="ORF">PHYPA_014414</name>
</gene>
<evidence type="ECO:0008006" key="4">
    <source>
        <dbReference type="Google" id="ProtNLM"/>
    </source>
</evidence>
<dbReference type="PANTHER" id="PTHR34599">
    <property type="entry name" value="PEROXIDASE-RELATED"/>
    <property type="match status" value="1"/>
</dbReference>
<organism evidence="1">
    <name type="scientific">Physcomitrium patens</name>
    <name type="common">Spreading-leaved earth moss</name>
    <name type="synonym">Physcomitrella patens</name>
    <dbReference type="NCBI Taxonomy" id="3218"/>
    <lineage>
        <taxon>Eukaryota</taxon>
        <taxon>Viridiplantae</taxon>
        <taxon>Streptophyta</taxon>
        <taxon>Embryophyta</taxon>
        <taxon>Bryophyta</taxon>
        <taxon>Bryophytina</taxon>
        <taxon>Bryopsida</taxon>
        <taxon>Funariidae</taxon>
        <taxon>Funariales</taxon>
        <taxon>Funariaceae</taxon>
        <taxon>Physcomitrium</taxon>
    </lineage>
</organism>
<dbReference type="Proteomes" id="UP000006727">
    <property type="component" value="Chromosome 11"/>
</dbReference>
<dbReference type="Gramene" id="Pp3c11_740V3.2">
    <property type="protein sequence ID" value="PAC:32957921.CDS.1"/>
    <property type="gene ID" value="Pp3c11_740"/>
</dbReference>
<dbReference type="EMBL" id="ABEU02000011">
    <property type="protein sequence ID" value="PNR44645.1"/>
    <property type="molecule type" value="Genomic_DNA"/>
</dbReference>
<reference evidence="1 3" key="1">
    <citation type="journal article" date="2008" name="Science">
        <title>The Physcomitrella genome reveals evolutionary insights into the conquest of land by plants.</title>
        <authorList>
            <person name="Rensing S."/>
            <person name="Lang D."/>
            <person name="Zimmer A."/>
            <person name="Terry A."/>
            <person name="Salamov A."/>
            <person name="Shapiro H."/>
            <person name="Nishiyama T."/>
            <person name="Perroud P.-F."/>
            <person name="Lindquist E."/>
            <person name="Kamisugi Y."/>
            <person name="Tanahashi T."/>
            <person name="Sakakibara K."/>
            <person name="Fujita T."/>
            <person name="Oishi K."/>
            <person name="Shin-I T."/>
            <person name="Kuroki Y."/>
            <person name="Toyoda A."/>
            <person name="Suzuki Y."/>
            <person name="Hashimoto A."/>
            <person name="Yamaguchi K."/>
            <person name="Sugano A."/>
            <person name="Kohara Y."/>
            <person name="Fujiyama A."/>
            <person name="Anterola A."/>
            <person name="Aoki S."/>
            <person name="Ashton N."/>
            <person name="Barbazuk W.B."/>
            <person name="Barker E."/>
            <person name="Bennetzen J."/>
            <person name="Bezanilla M."/>
            <person name="Blankenship R."/>
            <person name="Cho S.H."/>
            <person name="Dutcher S."/>
            <person name="Estelle M."/>
            <person name="Fawcett J.A."/>
            <person name="Gundlach H."/>
            <person name="Hanada K."/>
            <person name="Heyl A."/>
            <person name="Hicks K.A."/>
            <person name="Hugh J."/>
            <person name="Lohr M."/>
            <person name="Mayer K."/>
            <person name="Melkozernov A."/>
            <person name="Murata T."/>
            <person name="Nelson D."/>
            <person name="Pils B."/>
            <person name="Prigge M."/>
            <person name="Reiss B."/>
            <person name="Renner T."/>
            <person name="Rombauts S."/>
            <person name="Rushton P."/>
            <person name="Sanderfoot A."/>
            <person name="Schween G."/>
            <person name="Shiu S.-H."/>
            <person name="Stueber K."/>
            <person name="Theodoulou F.L."/>
            <person name="Tu H."/>
            <person name="Van de Peer Y."/>
            <person name="Verrier P.J."/>
            <person name="Waters E."/>
            <person name="Wood A."/>
            <person name="Yang L."/>
            <person name="Cove D."/>
            <person name="Cuming A."/>
            <person name="Hasebe M."/>
            <person name="Lucas S."/>
            <person name="Mishler D.B."/>
            <person name="Reski R."/>
            <person name="Grigoriev I."/>
            <person name="Quatrano R.S."/>
            <person name="Boore J.L."/>
        </authorList>
    </citation>
    <scope>NUCLEOTIDE SEQUENCE [LARGE SCALE GENOMIC DNA]</scope>
    <source>
        <strain evidence="2 3">cv. Gransden 2004</strain>
    </source>
</reference>
<dbReference type="PaxDb" id="3218-PP1S39_91V6.1"/>
<evidence type="ECO:0000313" key="2">
    <source>
        <dbReference type="EnsemblPlants" id="PAC:32957920.CDS.1"/>
    </source>
</evidence>
<evidence type="ECO:0000313" key="1">
    <source>
        <dbReference type="EMBL" id="PNR44645.1"/>
    </source>
</evidence>
<dbReference type="Gramene" id="Pp3c11_740V3.1">
    <property type="protein sequence ID" value="PAC:32957920.CDS.1"/>
    <property type="gene ID" value="Pp3c11_740"/>
</dbReference>
<dbReference type="InterPro" id="IPR052559">
    <property type="entry name" value="V-haloperoxidase"/>
</dbReference>
<proteinExistence type="predicted"/>
<name>A0A2K1JSX9_PHYPA</name>
<dbReference type="EnsemblPlants" id="Pp3c11_740V3.2">
    <property type="protein sequence ID" value="PAC:32957921.CDS.1"/>
    <property type="gene ID" value="Pp3c11_740"/>
</dbReference>
<dbReference type="SUPFAM" id="SSF48317">
    <property type="entry name" value="Acid phosphatase/Vanadium-dependent haloperoxidase"/>
    <property type="match status" value="1"/>
</dbReference>
<dbReference type="InParanoid" id="A0A2K1JSX9"/>
<accession>A0A2K1JSX9</accession>
<dbReference type="InterPro" id="IPR036938">
    <property type="entry name" value="PAP2/HPO_sf"/>
</dbReference>
<dbReference type="PANTHER" id="PTHR34599:SF1">
    <property type="entry name" value="PHOSPHATIDIC ACID PHOSPHATASE TYPE 2_HALOPEROXIDASE DOMAIN-CONTAINING PROTEIN"/>
    <property type="match status" value="1"/>
</dbReference>
<keyword evidence="3" id="KW-1185">Reference proteome</keyword>
<dbReference type="Gene3D" id="1.10.606.20">
    <property type="match status" value="1"/>
</dbReference>